<feature type="domain" description="ShKT" evidence="2">
    <location>
        <begin position="90"/>
        <end position="124"/>
    </location>
</feature>
<feature type="domain" description="ShKT" evidence="2">
    <location>
        <begin position="45"/>
        <end position="79"/>
    </location>
</feature>
<dbReference type="PROSITE" id="PS51670">
    <property type="entry name" value="SHKT"/>
    <property type="match status" value="2"/>
</dbReference>
<keyword evidence="1" id="KW-1015">Disulfide bond</keyword>
<dbReference type="Proteomes" id="UP000440578">
    <property type="component" value="Unassembled WGS sequence"/>
</dbReference>
<dbReference type="SMART" id="SM00254">
    <property type="entry name" value="ShKT"/>
    <property type="match status" value="2"/>
</dbReference>
<evidence type="ECO:0000313" key="3">
    <source>
        <dbReference type="EMBL" id="KAF0314120.1"/>
    </source>
</evidence>
<keyword evidence="4" id="KW-1185">Reference proteome</keyword>
<comment type="caution">
    <text evidence="3">The sequence shown here is derived from an EMBL/GenBank/DDBJ whole genome shotgun (WGS) entry which is preliminary data.</text>
</comment>
<sequence>MYQEEYFQGDIVMPVSDFVALNEDNAVVETSLWPGGRIYYTMSDCRDMNKSCLSWAERGECGRNPSYMHVYCRLSCSLCQAPPKPPPSPCKDNNSNCAGWASAGECYKNPSYMLVVCKLSCNKC</sequence>
<dbReference type="Pfam" id="PF01549">
    <property type="entry name" value="ShK"/>
    <property type="match status" value="2"/>
</dbReference>
<gene>
    <name evidence="3" type="primary">tyr-3_1</name>
    <name evidence="3" type="ORF">FJT64_015412</name>
</gene>
<dbReference type="Gene3D" id="1.10.10.1940">
    <property type="match status" value="1"/>
</dbReference>
<dbReference type="EMBL" id="VIIS01000046">
    <property type="protein sequence ID" value="KAF0314120.1"/>
    <property type="molecule type" value="Genomic_DNA"/>
</dbReference>
<feature type="disulfide bond" evidence="1">
    <location>
        <begin position="45"/>
        <end position="79"/>
    </location>
</feature>
<name>A0A6A4XCQ4_AMPAM</name>
<dbReference type="PANTHER" id="PTHR21724">
    <property type="entry name" value="SHKT DOMAIN-CONTAINING PROTEIN"/>
    <property type="match status" value="1"/>
</dbReference>
<dbReference type="OrthoDB" id="291007at2759"/>
<comment type="caution">
    <text evidence="1">Lacks conserved residue(s) required for the propagation of feature annotation.</text>
</comment>
<proteinExistence type="predicted"/>
<evidence type="ECO:0000313" key="4">
    <source>
        <dbReference type="Proteomes" id="UP000440578"/>
    </source>
</evidence>
<dbReference type="AlphaFoldDB" id="A0A6A4XCQ4"/>
<protein>
    <submittedName>
        <fullName evidence="3">Putative tyrosinase-like protein tyr-3</fullName>
    </submittedName>
</protein>
<reference evidence="3 4" key="1">
    <citation type="submission" date="2019-07" db="EMBL/GenBank/DDBJ databases">
        <title>Draft genome assembly of a fouling barnacle, Amphibalanus amphitrite (Darwin, 1854): The first reference genome for Thecostraca.</title>
        <authorList>
            <person name="Kim W."/>
        </authorList>
    </citation>
    <scope>NUCLEOTIDE SEQUENCE [LARGE SCALE GENOMIC DNA]</scope>
    <source>
        <strain evidence="3">SNU_AA5</strain>
        <tissue evidence="3">Soma without cirri and trophi</tissue>
    </source>
</reference>
<feature type="disulfide bond" evidence="1">
    <location>
        <begin position="90"/>
        <end position="124"/>
    </location>
</feature>
<evidence type="ECO:0000256" key="1">
    <source>
        <dbReference type="PROSITE-ProRule" id="PRU01005"/>
    </source>
</evidence>
<dbReference type="InterPro" id="IPR003582">
    <property type="entry name" value="ShKT_dom"/>
</dbReference>
<dbReference type="PANTHER" id="PTHR21724:SF109">
    <property type="entry name" value="SHKT DOMAIN-CONTAINING PROTEIN"/>
    <property type="match status" value="1"/>
</dbReference>
<organism evidence="3 4">
    <name type="scientific">Amphibalanus amphitrite</name>
    <name type="common">Striped barnacle</name>
    <name type="synonym">Balanus amphitrite</name>
    <dbReference type="NCBI Taxonomy" id="1232801"/>
    <lineage>
        <taxon>Eukaryota</taxon>
        <taxon>Metazoa</taxon>
        <taxon>Ecdysozoa</taxon>
        <taxon>Arthropoda</taxon>
        <taxon>Crustacea</taxon>
        <taxon>Multicrustacea</taxon>
        <taxon>Cirripedia</taxon>
        <taxon>Thoracica</taxon>
        <taxon>Thoracicalcarea</taxon>
        <taxon>Balanomorpha</taxon>
        <taxon>Balanoidea</taxon>
        <taxon>Balanidae</taxon>
        <taxon>Amphibalaninae</taxon>
        <taxon>Amphibalanus</taxon>
    </lineage>
</organism>
<accession>A0A6A4XCQ4</accession>
<evidence type="ECO:0000259" key="2">
    <source>
        <dbReference type="PROSITE" id="PS51670"/>
    </source>
</evidence>